<proteinExistence type="predicted"/>
<dbReference type="RefSeq" id="WP_369779551.1">
    <property type="nucleotide sequence ID" value="NZ_CP165727.1"/>
</dbReference>
<feature type="signal peptide" evidence="2">
    <location>
        <begin position="1"/>
        <end position="20"/>
    </location>
</feature>
<accession>A0AB39YCX6</accession>
<dbReference type="EMBL" id="CP165727">
    <property type="protein sequence ID" value="XDV67833.1"/>
    <property type="molecule type" value="Genomic_DNA"/>
</dbReference>
<feature type="chain" id="PRO_5044228996" description="Lipoprotein" evidence="2">
    <location>
        <begin position="21"/>
        <end position="177"/>
    </location>
</feature>
<keyword evidence="2" id="KW-0732">Signal</keyword>
<dbReference type="AlphaFoldDB" id="A0AB39YCX6"/>
<evidence type="ECO:0000256" key="1">
    <source>
        <dbReference type="SAM" id="MobiDB-lite"/>
    </source>
</evidence>
<feature type="region of interest" description="Disordered" evidence="1">
    <location>
        <begin position="66"/>
        <end position="86"/>
    </location>
</feature>
<organism evidence="3">
    <name type="scientific">Streptomyces sp. R33</name>
    <dbReference type="NCBI Taxonomy" id="3238629"/>
    <lineage>
        <taxon>Bacteria</taxon>
        <taxon>Bacillati</taxon>
        <taxon>Actinomycetota</taxon>
        <taxon>Actinomycetes</taxon>
        <taxon>Kitasatosporales</taxon>
        <taxon>Streptomycetaceae</taxon>
        <taxon>Streptomyces</taxon>
    </lineage>
</organism>
<evidence type="ECO:0008006" key="4">
    <source>
        <dbReference type="Google" id="ProtNLM"/>
    </source>
</evidence>
<name>A0AB39YCX6_9ACTN</name>
<dbReference type="PROSITE" id="PS51257">
    <property type="entry name" value="PROKAR_LIPOPROTEIN"/>
    <property type="match status" value="1"/>
</dbReference>
<evidence type="ECO:0000256" key="2">
    <source>
        <dbReference type="SAM" id="SignalP"/>
    </source>
</evidence>
<reference evidence="3" key="1">
    <citation type="submission" date="2024-08" db="EMBL/GenBank/DDBJ databases">
        <authorList>
            <person name="Yu S.T."/>
        </authorList>
    </citation>
    <scope>NUCLEOTIDE SEQUENCE</scope>
    <source>
        <strain evidence="3">R33</strain>
    </source>
</reference>
<feature type="compositionally biased region" description="Low complexity" evidence="1">
    <location>
        <begin position="39"/>
        <end position="49"/>
    </location>
</feature>
<feature type="region of interest" description="Disordered" evidence="1">
    <location>
        <begin position="21"/>
        <end position="49"/>
    </location>
</feature>
<evidence type="ECO:0000313" key="3">
    <source>
        <dbReference type="EMBL" id="XDV67833.1"/>
    </source>
</evidence>
<sequence>MTRTTRLAALAVGTALLAAACSSPGSNDSKPQPAPPTAPSSSSATQPAADAATAFKKIAAAVPSVTGSTPVTADNDPNHLLGRPGQYTSKITFGDSRIQPADTQGLEPGDVQLGGAIETFASNTEAQARATYIQAATKALPALTEYDYVHGIHLIRVSHYLTPAQAEEYKTAAGKLP</sequence>
<gene>
    <name evidence="3" type="ORF">AB5J51_35385</name>
</gene>
<protein>
    <recommendedName>
        <fullName evidence="4">Lipoprotein</fullName>
    </recommendedName>
</protein>